<protein>
    <submittedName>
        <fullName evidence="1">S-formylglutathione hydrolase FrmB</fullName>
    </submittedName>
</protein>
<evidence type="ECO:0000313" key="1">
    <source>
        <dbReference type="EMBL" id="NYE96224.1"/>
    </source>
</evidence>
<reference evidence="1 2" key="1">
    <citation type="submission" date="2020-07" db="EMBL/GenBank/DDBJ databases">
        <title>Sequencing the genomes of 1000 actinobacteria strains.</title>
        <authorList>
            <person name="Klenk H.-P."/>
        </authorList>
    </citation>
    <scope>NUCLEOTIDE SEQUENCE [LARGE SCALE GENOMIC DNA]</scope>
    <source>
        <strain evidence="1 2">DSM 102047</strain>
    </source>
</reference>
<accession>A0A7Y9LVA0</accession>
<dbReference type="Proteomes" id="UP000521748">
    <property type="component" value="Unassembled WGS sequence"/>
</dbReference>
<keyword evidence="2" id="KW-1185">Reference proteome</keyword>
<dbReference type="EMBL" id="JACBYQ010000002">
    <property type="protein sequence ID" value="NYE96224.1"/>
    <property type="molecule type" value="Genomic_DNA"/>
</dbReference>
<comment type="caution">
    <text evidence="1">The sequence shown here is derived from an EMBL/GenBank/DDBJ whole genome shotgun (WGS) entry which is preliminary data.</text>
</comment>
<evidence type="ECO:0000313" key="2">
    <source>
        <dbReference type="Proteomes" id="UP000521748"/>
    </source>
</evidence>
<dbReference type="AlphaFoldDB" id="A0A7Y9LVA0"/>
<dbReference type="PROSITE" id="PS51257">
    <property type="entry name" value="PROKAR_LIPOPROTEIN"/>
    <property type="match status" value="1"/>
</dbReference>
<proteinExistence type="predicted"/>
<sequence>MKSTHRSRKVRGGTSITLISLLLTGLLTISACAGVATSEQTVAPFLTSSDYQQPSHGIQVLSANKISDRTYDLKITTPLIDDGATSGGNGFRITLPTDYQASRSYPVVYLFPGTSPDSSYTDWTEQGGAESILSGQQLIAVMPDDGKAGWYSDWTDSPDLSQNWESFHLDELLPWVDGHLKTIANRSGRAIIGASAGGYGAIHYAEDRPELFSFAASLSGPLDWGFPQIRSLIKSESKTLTGSSDAIFGQGSTTSEAQWTAHDPRTKIGALTQTTVVLYAGKGTTGNNLDDPQQLEWQLRQSSTDFAQLMFQIGNKFVNQIGESLPGCDGGHNWNCWGAALRHLMPQLAGSLALANTSGIGNP</sequence>
<dbReference type="Pfam" id="PF00756">
    <property type="entry name" value="Esterase"/>
    <property type="match status" value="1"/>
</dbReference>
<dbReference type="PANTHER" id="PTHR48098">
    <property type="entry name" value="ENTEROCHELIN ESTERASE-RELATED"/>
    <property type="match status" value="1"/>
</dbReference>
<dbReference type="SUPFAM" id="SSF53474">
    <property type="entry name" value="alpha/beta-Hydrolases"/>
    <property type="match status" value="1"/>
</dbReference>
<dbReference type="GO" id="GO:0016787">
    <property type="term" value="F:hydrolase activity"/>
    <property type="evidence" value="ECO:0007669"/>
    <property type="project" value="UniProtKB-KW"/>
</dbReference>
<dbReference type="RefSeq" id="WP_179389910.1">
    <property type="nucleotide sequence ID" value="NZ_JACBYQ010000002.1"/>
</dbReference>
<dbReference type="InterPro" id="IPR050583">
    <property type="entry name" value="Mycobacterial_A85_antigen"/>
</dbReference>
<dbReference type="InterPro" id="IPR029058">
    <property type="entry name" value="AB_hydrolase_fold"/>
</dbReference>
<dbReference type="InterPro" id="IPR000801">
    <property type="entry name" value="Esterase-like"/>
</dbReference>
<dbReference type="PANTHER" id="PTHR48098:SF1">
    <property type="entry name" value="DIACYLGLYCEROL ACYLTRANSFERASE_MYCOLYLTRANSFERASE AG85A"/>
    <property type="match status" value="1"/>
</dbReference>
<gene>
    <name evidence="1" type="ORF">FHU41_002474</name>
</gene>
<organism evidence="1 2">
    <name type="scientific">Psychromicrobium silvestre</name>
    <dbReference type="NCBI Taxonomy" id="1645614"/>
    <lineage>
        <taxon>Bacteria</taxon>
        <taxon>Bacillati</taxon>
        <taxon>Actinomycetota</taxon>
        <taxon>Actinomycetes</taxon>
        <taxon>Micrococcales</taxon>
        <taxon>Micrococcaceae</taxon>
        <taxon>Psychromicrobium</taxon>
    </lineage>
</organism>
<name>A0A7Y9LVA0_9MICC</name>
<dbReference type="GO" id="GO:0016747">
    <property type="term" value="F:acyltransferase activity, transferring groups other than amino-acyl groups"/>
    <property type="evidence" value="ECO:0007669"/>
    <property type="project" value="TreeGrafter"/>
</dbReference>
<dbReference type="Gene3D" id="3.40.50.1820">
    <property type="entry name" value="alpha/beta hydrolase"/>
    <property type="match status" value="1"/>
</dbReference>
<keyword evidence="1" id="KW-0378">Hydrolase</keyword>